<keyword evidence="1 7" id="KW-1003">Cell membrane</keyword>
<dbReference type="GO" id="GO:0030428">
    <property type="term" value="C:cell septum"/>
    <property type="evidence" value="ECO:0007669"/>
    <property type="project" value="TreeGrafter"/>
</dbReference>
<dbReference type="HAMAP" id="MF_00599">
    <property type="entry name" value="FtsB"/>
    <property type="match status" value="1"/>
</dbReference>
<feature type="topological domain" description="Periplasmic" evidence="7">
    <location>
        <begin position="27"/>
        <end position="102"/>
    </location>
</feature>
<sequence>MGTALMRWLLLILGLIFLGLQYKLWVGEGSLAEVWHLKGAVAEQGAENEELRERNRALDAEVQDLKQGLEAVEERARSELGMIRDGETFYQVIESDRKETDD</sequence>
<keyword evidence="4 7" id="KW-1133">Transmembrane helix</keyword>
<feature type="topological domain" description="Cytoplasmic" evidence="7">
    <location>
        <begin position="1"/>
        <end position="8"/>
    </location>
</feature>
<reference evidence="8 9" key="1">
    <citation type="submission" date="2017-05" db="EMBL/GenBank/DDBJ databases">
        <title>Thiocyanate degradation by Thiohalobacter thiocyanaticus FOKN1.</title>
        <authorList>
            <person name="Oshiki M."/>
            <person name="Fukushima T."/>
            <person name="Kawano S."/>
            <person name="Nakagawa J."/>
        </authorList>
    </citation>
    <scope>NUCLEOTIDE SEQUENCE [LARGE SCALE GENOMIC DNA]</scope>
    <source>
        <strain evidence="8 9">FOKN1</strain>
    </source>
</reference>
<keyword evidence="6 7" id="KW-0131">Cell cycle</keyword>
<proteinExistence type="inferred from homology"/>
<dbReference type="Proteomes" id="UP000218765">
    <property type="component" value="Chromosome"/>
</dbReference>
<dbReference type="GO" id="GO:0005886">
    <property type="term" value="C:plasma membrane"/>
    <property type="evidence" value="ECO:0007669"/>
    <property type="project" value="UniProtKB-SubCell"/>
</dbReference>
<dbReference type="InterPro" id="IPR023081">
    <property type="entry name" value="Cell_div_FtsB"/>
</dbReference>
<dbReference type="AlphaFoldDB" id="A0A1Z4VSI4"/>
<protein>
    <recommendedName>
        <fullName evidence="7">Cell division protein FtsB</fullName>
    </recommendedName>
</protein>
<comment type="subcellular location">
    <subcellularLocation>
        <location evidence="7">Cell inner membrane</location>
        <topology evidence="7">Single-pass type II membrane protein</topology>
    </subcellularLocation>
    <text evidence="7">Localizes to the division septum.</text>
</comment>
<keyword evidence="5 7" id="KW-0472">Membrane</keyword>
<dbReference type="GO" id="GO:0043093">
    <property type="term" value="P:FtsZ-dependent cytokinesis"/>
    <property type="evidence" value="ECO:0007669"/>
    <property type="project" value="UniProtKB-UniRule"/>
</dbReference>
<evidence type="ECO:0000256" key="4">
    <source>
        <dbReference type="ARBA" id="ARBA00022989"/>
    </source>
</evidence>
<dbReference type="GO" id="GO:0032153">
    <property type="term" value="C:cell division site"/>
    <property type="evidence" value="ECO:0007669"/>
    <property type="project" value="UniProtKB-UniRule"/>
</dbReference>
<dbReference type="InterPro" id="IPR007060">
    <property type="entry name" value="FtsL/DivIC"/>
</dbReference>
<gene>
    <name evidence="7" type="primary">ftsB</name>
    <name evidence="8" type="ORF">FOKN1_2055</name>
</gene>
<evidence type="ECO:0000256" key="5">
    <source>
        <dbReference type="ARBA" id="ARBA00023136"/>
    </source>
</evidence>
<feature type="coiled-coil region" evidence="7">
    <location>
        <begin position="41"/>
        <end position="75"/>
    </location>
</feature>
<evidence type="ECO:0000256" key="6">
    <source>
        <dbReference type="ARBA" id="ARBA00023306"/>
    </source>
</evidence>
<dbReference type="Pfam" id="PF04977">
    <property type="entry name" value="DivIC"/>
    <property type="match status" value="1"/>
</dbReference>
<dbReference type="EMBL" id="AP018052">
    <property type="protein sequence ID" value="BAZ94435.1"/>
    <property type="molecule type" value="Genomic_DNA"/>
</dbReference>
<evidence type="ECO:0000313" key="8">
    <source>
        <dbReference type="EMBL" id="BAZ94435.1"/>
    </source>
</evidence>
<comment type="similarity">
    <text evidence="7">Belongs to the FtsB family.</text>
</comment>
<keyword evidence="7" id="KW-0175">Coiled coil</keyword>
<evidence type="ECO:0000313" key="9">
    <source>
        <dbReference type="Proteomes" id="UP000218765"/>
    </source>
</evidence>
<keyword evidence="7" id="KW-0997">Cell inner membrane</keyword>
<keyword evidence="2 7" id="KW-0132">Cell division</keyword>
<evidence type="ECO:0000256" key="1">
    <source>
        <dbReference type="ARBA" id="ARBA00022475"/>
    </source>
</evidence>
<dbReference type="NCBIfam" id="NF002058">
    <property type="entry name" value="PRK00888.1"/>
    <property type="match status" value="1"/>
</dbReference>
<evidence type="ECO:0000256" key="7">
    <source>
        <dbReference type="HAMAP-Rule" id="MF_00599"/>
    </source>
</evidence>
<dbReference type="KEGG" id="ttc:FOKN1_2055"/>
<evidence type="ECO:0000256" key="2">
    <source>
        <dbReference type="ARBA" id="ARBA00022618"/>
    </source>
</evidence>
<organism evidence="8 9">
    <name type="scientific">Thiohalobacter thiocyanaticus</name>
    <dbReference type="NCBI Taxonomy" id="585455"/>
    <lineage>
        <taxon>Bacteria</taxon>
        <taxon>Pseudomonadati</taxon>
        <taxon>Pseudomonadota</taxon>
        <taxon>Gammaproteobacteria</taxon>
        <taxon>Thiohalobacterales</taxon>
        <taxon>Thiohalobacteraceae</taxon>
        <taxon>Thiohalobacter</taxon>
    </lineage>
</organism>
<comment type="function">
    <text evidence="7">Essential cell division protein. May link together the upstream cell division proteins, which are predominantly cytoplasmic, with the downstream cell division proteins, which are predominantly periplasmic.</text>
</comment>
<dbReference type="PANTHER" id="PTHR37485:SF1">
    <property type="entry name" value="CELL DIVISION PROTEIN FTSB"/>
    <property type="match status" value="1"/>
</dbReference>
<keyword evidence="3 7" id="KW-0812">Transmembrane</keyword>
<name>A0A1Z4VSI4_9GAMM</name>
<accession>A0A1Z4VSI4</accession>
<dbReference type="PANTHER" id="PTHR37485">
    <property type="entry name" value="CELL DIVISION PROTEIN FTSB"/>
    <property type="match status" value="1"/>
</dbReference>
<evidence type="ECO:0000256" key="3">
    <source>
        <dbReference type="ARBA" id="ARBA00022692"/>
    </source>
</evidence>
<keyword evidence="9" id="KW-1185">Reference proteome</keyword>
<comment type="subunit">
    <text evidence="7">Part of a complex composed of FtsB, FtsL and FtsQ.</text>
</comment>